<dbReference type="InterPro" id="IPR009057">
    <property type="entry name" value="Homeodomain-like_sf"/>
</dbReference>
<name>A0A1H7XA60_9BACT</name>
<evidence type="ECO:0000313" key="5">
    <source>
        <dbReference type="EMBL" id="SEM30700.1"/>
    </source>
</evidence>
<sequence length="297" mass="35116">MAIYWYNFSLFLYICHMIKENLYEPFEIVFKELDELPEYEHKHTFFELVYILSGTGTQCINKHSFNYHPGHMFLITPEDCHSFDIKSTTQFFFIRFNDIFIRNSSIPAANREKLEFILQNANHQPGCILRNQTDKSLVKPIVEAIIREYVNRDVFNKELIQQLVNTLIVVVARNIAKYLPQEVNEATDEKALDILQYIQQHIYAPEKLRTEAISKEFGVSASYLGRYFKKHANETMQQYINNYKLKLIESRLLRSDLRINEIVAELGFTDESHLNKFFRKLKGISPSQFRNKKHQTA</sequence>
<evidence type="ECO:0000256" key="2">
    <source>
        <dbReference type="ARBA" id="ARBA00023125"/>
    </source>
</evidence>
<evidence type="ECO:0000259" key="4">
    <source>
        <dbReference type="PROSITE" id="PS01124"/>
    </source>
</evidence>
<feature type="domain" description="HTH araC/xylS-type" evidence="4">
    <location>
        <begin position="192"/>
        <end position="292"/>
    </location>
</feature>
<accession>A0A1H7XA60</accession>
<dbReference type="Gene3D" id="1.10.10.60">
    <property type="entry name" value="Homeodomain-like"/>
    <property type="match status" value="2"/>
</dbReference>
<dbReference type="AlphaFoldDB" id="A0A1H7XA60"/>
<evidence type="ECO:0000256" key="3">
    <source>
        <dbReference type="ARBA" id="ARBA00023163"/>
    </source>
</evidence>
<dbReference type="Proteomes" id="UP000198984">
    <property type="component" value="Unassembled WGS sequence"/>
</dbReference>
<dbReference type="EMBL" id="FOBB01000004">
    <property type="protein sequence ID" value="SEM30700.1"/>
    <property type="molecule type" value="Genomic_DNA"/>
</dbReference>
<dbReference type="SMART" id="SM00342">
    <property type="entry name" value="HTH_ARAC"/>
    <property type="match status" value="1"/>
</dbReference>
<keyword evidence="6" id="KW-1185">Reference proteome</keyword>
<dbReference type="Pfam" id="PF02311">
    <property type="entry name" value="AraC_binding"/>
    <property type="match status" value="1"/>
</dbReference>
<dbReference type="InterPro" id="IPR003313">
    <property type="entry name" value="AraC-bd"/>
</dbReference>
<dbReference type="STRING" id="573321.SAMN04488505_1049"/>
<dbReference type="GO" id="GO:0003700">
    <property type="term" value="F:DNA-binding transcription factor activity"/>
    <property type="evidence" value="ECO:0007669"/>
    <property type="project" value="InterPro"/>
</dbReference>
<organism evidence="5 6">
    <name type="scientific">Chitinophaga rupis</name>
    <dbReference type="NCBI Taxonomy" id="573321"/>
    <lineage>
        <taxon>Bacteria</taxon>
        <taxon>Pseudomonadati</taxon>
        <taxon>Bacteroidota</taxon>
        <taxon>Chitinophagia</taxon>
        <taxon>Chitinophagales</taxon>
        <taxon>Chitinophagaceae</taxon>
        <taxon>Chitinophaga</taxon>
    </lineage>
</organism>
<dbReference type="GO" id="GO:0043565">
    <property type="term" value="F:sequence-specific DNA binding"/>
    <property type="evidence" value="ECO:0007669"/>
    <property type="project" value="InterPro"/>
</dbReference>
<dbReference type="PROSITE" id="PS01124">
    <property type="entry name" value="HTH_ARAC_FAMILY_2"/>
    <property type="match status" value="1"/>
</dbReference>
<dbReference type="PANTHER" id="PTHR43280:SF28">
    <property type="entry name" value="HTH-TYPE TRANSCRIPTIONAL ACTIVATOR RHAS"/>
    <property type="match status" value="1"/>
</dbReference>
<keyword evidence="2" id="KW-0238">DNA-binding</keyword>
<dbReference type="InterPro" id="IPR018060">
    <property type="entry name" value="HTH_AraC"/>
</dbReference>
<dbReference type="SUPFAM" id="SSF51215">
    <property type="entry name" value="Regulatory protein AraC"/>
    <property type="match status" value="1"/>
</dbReference>
<dbReference type="InterPro" id="IPR014710">
    <property type="entry name" value="RmlC-like_jellyroll"/>
</dbReference>
<gene>
    <name evidence="5" type="ORF">SAMN04488505_1049</name>
</gene>
<evidence type="ECO:0000313" key="6">
    <source>
        <dbReference type="Proteomes" id="UP000198984"/>
    </source>
</evidence>
<evidence type="ECO:0000256" key="1">
    <source>
        <dbReference type="ARBA" id="ARBA00023015"/>
    </source>
</evidence>
<dbReference type="Gene3D" id="2.60.120.10">
    <property type="entry name" value="Jelly Rolls"/>
    <property type="match status" value="1"/>
</dbReference>
<dbReference type="PANTHER" id="PTHR43280">
    <property type="entry name" value="ARAC-FAMILY TRANSCRIPTIONAL REGULATOR"/>
    <property type="match status" value="1"/>
</dbReference>
<keyword evidence="1" id="KW-0805">Transcription regulation</keyword>
<dbReference type="InterPro" id="IPR037923">
    <property type="entry name" value="HTH-like"/>
</dbReference>
<protein>
    <submittedName>
        <fullName evidence="5">Transcriptional regulator, AraC family</fullName>
    </submittedName>
</protein>
<reference evidence="5 6" key="1">
    <citation type="submission" date="2016-10" db="EMBL/GenBank/DDBJ databases">
        <authorList>
            <person name="de Groot N.N."/>
        </authorList>
    </citation>
    <scope>NUCLEOTIDE SEQUENCE [LARGE SCALE GENOMIC DNA]</scope>
    <source>
        <strain evidence="5 6">DSM 21039</strain>
    </source>
</reference>
<dbReference type="Pfam" id="PF12833">
    <property type="entry name" value="HTH_18"/>
    <property type="match status" value="1"/>
</dbReference>
<keyword evidence="3" id="KW-0804">Transcription</keyword>
<proteinExistence type="predicted"/>
<dbReference type="SUPFAM" id="SSF46689">
    <property type="entry name" value="Homeodomain-like"/>
    <property type="match status" value="1"/>
</dbReference>